<protein>
    <recommendedName>
        <fullName evidence="3">DDE-1 domain-containing protein</fullName>
    </recommendedName>
</protein>
<evidence type="ECO:0000313" key="2">
    <source>
        <dbReference type="Proteomes" id="UP000054564"/>
    </source>
</evidence>
<comment type="caution">
    <text evidence="1">The sequence shown here is derived from an EMBL/GenBank/DDBJ whole genome shotgun (WGS) entry which is preliminary data.</text>
</comment>
<sequence>MVAAKNLDLVESMKSVTLRDAVTILESAWNKVSKDTMVKCWQNVLRFTENETDPEEDIPLTILKENMNSDVQQQMELAVDLLNELNPQVCRFLQLFQQHD</sequence>
<name>A0A0L0UI43_9BASI</name>
<proteinExistence type="predicted"/>
<accession>A0A0L0UI43</accession>
<gene>
    <name evidence="1" type="ORF">PSTG_19955</name>
</gene>
<dbReference type="Proteomes" id="UP000054564">
    <property type="component" value="Unassembled WGS sequence"/>
</dbReference>
<evidence type="ECO:0008006" key="3">
    <source>
        <dbReference type="Google" id="ProtNLM"/>
    </source>
</evidence>
<evidence type="ECO:0000313" key="1">
    <source>
        <dbReference type="EMBL" id="KNE86681.1"/>
    </source>
</evidence>
<dbReference type="EMBL" id="AJIL01008610">
    <property type="protein sequence ID" value="KNE86681.1"/>
    <property type="molecule type" value="Genomic_DNA"/>
</dbReference>
<organism evidence="1 2">
    <name type="scientific">Puccinia striiformis f. sp. tritici PST-78</name>
    <dbReference type="NCBI Taxonomy" id="1165861"/>
    <lineage>
        <taxon>Eukaryota</taxon>
        <taxon>Fungi</taxon>
        <taxon>Dikarya</taxon>
        <taxon>Basidiomycota</taxon>
        <taxon>Pucciniomycotina</taxon>
        <taxon>Pucciniomycetes</taxon>
        <taxon>Pucciniales</taxon>
        <taxon>Pucciniaceae</taxon>
        <taxon>Puccinia</taxon>
    </lineage>
</organism>
<keyword evidence="2" id="KW-1185">Reference proteome</keyword>
<dbReference type="AlphaFoldDB" id="A0A0L0UI43"/>
<feature type="non-terminal residue" evidence="1">
    <location>
        <position position="100"/>
    </location>
</feature>
<reference evidence="2" key="1">
    <citation type="submission" date="2014-03" db="EMBL/GenBank/DDBJ databases">
        <title>The Genome Sequence of Puccinia striiformis f. sp. tritici PST-78.</title>
        <authorList>
            <consortium name="The Broad Institute Genome Sequencing Platform"/>
            <person name="Cuomo C."/>
            <person name="Hulbert S."/>
            <person name="Chen X."/>
            <person name="Walker B."/>
            <person name="Young S.K."/>
            <person name="Zeng Q."/>
            <person name="Gargeya S."/>
            <person name="Fitzgerald M."/>
            <person name="Haas B."/>
            <person name="Abouelleil A."/>
            <person name="Alvarado L."/>
            <person name="Arachchi H.M."/>
            <person name="Berlin A.M."/>
            <person name="Chapman S.B."/>
            <person name="Goldberg J."/>
            <person name="Griggs A."/>
            <person name="Gujja S."/>
            <person name="Hansen M."/>
            <person name="Howarth C."/>
            <person name="Imamovic A."/>
            <person name="Larimer J."/>
            <person name="McCowan C."/>
            <person name="Montmayeur A."/>
            <person name="Murphy C."/>
            <person name="Neiman D."/>
            <person name="Pearson M."/>
            <person name="Priest M."/>
            <person name="Roberts A."/>
            <person name="Saif S."/>
            <person name="Shea T."/>
            <person name="Sisk P."/>
            <person name="Sykes S."/>
            <person name="Wortman J."/>
            <person name="Nusbaum C."/>
            <person name="Birren B."/>
        </authorList>
    </citation>
    <scope>NUCLEOTIDE SEQUENCE [LARGE SCALE GENOMIC DNA]</scope>
    <source>
        <strain evidence="2">race PST-78</strain>
    </source>
</reference>